<dbReference type="PATRIC" id="fig|679200.3.peg.1787"/>
<evidence type="ECO:0000259" key="1">
    <source>
        <dbReference type="Pfam" id="PF14266"/>
    </source>
</evidence>
<dbReference type="HOGENOM" id="CLU_021403_0_0_9"/>
<organism evidence="2 3">
    <name type="scientific">Johnsonella ignava ATCC 51276</name>
    <dbReference type="NCBI Taxonomy" id="679200"/>
    <lineage>
        <taxon>Bacteria</taxon>
        <taxon>Bacillati</taxon>
        <taxon>Bacillota</taxon>
        <taxon>Clostridia</taxon>
        <taxon>Lachnospirales</taxon>
        <taxon>Lachnospiraceae</taxon>
        <taxon>Johnsonella</taxon>
    </lineage>
</organism>
<comment type="caution">
    <text evidence="2">The sequence shown here is derived from an EMBL/GenBank/DDBJ whole genome shotgun (WGS) entry which is preliminary data.</text>
</comment>
<sequence length="802" mass="92980">MFKHRKITGLEDFFIFLSLRDEKSIFFYRINGWNKKVEEFIKRYYKAAMQKGVVIEGGIKNPDKENLAYYDTVMGRDFMLDIDFISHSLTKWLPRINAAQKSNICQLLYGTLEKLRLEGKNEGMLKNAYIKFMCWLYYRFEMILNRLGEEEPPKILYEGDISRYELMFLSILSGAGCDIVLLQYGGDGSYLKIDPNSCISENLLIPDMEKFPENFNLKSIRESISEALNRNRMYGSPVMYLNCTNAWISGKGLEDIKTALNLRKKLLDEAQPGNRLNGQESNLQFRINDNTGTGTKTKPYKLFYNCFIRINGVEDKSVYANELYGFLNDIKSQNRNAAVIDNMVPLPSNEEIALIKRHNYTDIDQMLLDLQSNIEYTGDPELKKLIKKAFLDIMFEEAQNEKADERVKINRLTNKAVCLLCWIKRYLYGLFKNYRFPDVECFIHTGGCKSGAEAAFIRMLARLPVDVLILKPDLNSVCEVKDRLLYDINFEQSMELKAFPKGGSLAMGTAAYHAERELDTLLYQDSGIYREGQYKKASVIKLRTMYEEIAILWDEELKFRPNFSINSDTVNIPVIFAKVSGVKDGNIQGYWADIHRLITSDTIVIRHARYIDPNDRNPLKAHAAEFYKNGKLQKLKIKKHPAYKYGFLDEAVQDHILDKLQELIDKRIIKGTFENGMEYAAVALVLNLPMEILRMLQKFDFTKKNPKIIYINTAETIISLEDAILTAFLSLAGFDIIFFIPTGYRNIENHFNTLNDLFIEEHRIGTFLYDLDVSELNNFSQNTKTADNKPWYEKIFKKSRKR</sequence>
<dbReference type="OrthoDB" id="2421008at2"/>
<dbReference type="STRING" id="679200.HMPREF9333_01692"/>
<feature type="domain" description="Putative component of 'biosynthetic module'" evidence="1">
    <location>
        <begin position="303"/>
        <end position="523"/>
    </location>
</feature>
<dbReference type="AlphaFoldDB" id="G5GJF2"/>
<dbReference type="RefSeq" id="WP_005541468.1">
    <property type="nucleotide sequence ID" value="NZ_JH378835.1"/>
</dbReference>
<proteinExistence type="predicted"/>
<evidence type="ECO:0000313" key="3">
    <source>
        <dbReference type="Proteomes" id="UP000003011"/>
    </source>
</evidence>
<name>G5GJF2_9FIRM</name>
<dbReference type="EMBL" id="ACZL01000028">
    <property type="protein sequence ID" value="EHI55145.1"/>
    <property type="molecule type" value="Genomic_DNA"/>
</dbReference>
<evidence type="ECO:0000313" key="2">
    <source>
        <dbReference type="EMBL" id="EHI55145.1"/>
    </source>
</evidence>
<feature type="domain" description="Putative component of 'biosynthetic module'" evidence="1">
    <location>
        <begin position="24"/>
        <end position="213"/>
    </location>
</feature>
<protein>
    <recommendedName>
        <fullName evidence="1">Putative component of 'biosynthetic module' domain-containing protein</fullName>
    </recommendedName>
</protein>
<keyword evidence="3" id="KW-1185">Reference proteome</keyword>
<dbReference type="Pfam" id="PF14266">
    <property type="entry name" value="YceG_bac"/>
    <property type="match status" value="3"/>
</dbReference>
<feature type="domain" description="Putative component of 'biosynthetic module'" evidence="1">
    <location>
        <begin position="544"/>
        <end position="752"/>
    </location>
</feature>
<dbReference type="eggNOG" id="ENOG502Z9CR">
    <property type="taxonomic scope" value="Bacteria"/>
</dbReference>
<gene>
    <name evidence="2" type="ORF">HMPREF9333_01692</name>
</gene>
<dbReference type="InterPro" id="IPR025647">
    <property type="entry name" value="YceG_bac"/>
</dbReference>
<accession>G5GJF2</accession>
<reference evidence="2 3" key="1">
    <citation type="submission" date="2011-08" db="EMBL/GenBank/DDBJ databases">
        <title>The Genome Sequence of Johnsonella ignava ATCC 51276.</title>
        <authorList>
            <consortium name="The Broad Institute Genome Sequencing Platform"/>
            <person name="Earl A."/>
            <person name="Ward D."/>
            <person name="Feldgarden M."/>
            <person name="Gevers D."/>
            <person name="Izard J."/>
            <person name="Blanton J.M."/>
            <person name="Baranova O.V."/>
            <person name="Dewhirst F.E."/>
            <person name="Young S.K."/>
            <person name="Zeng Q."/>
            <person name="Gargeya S."/>
            <person name="Fitzgerald M."/>
            <person name="Haas B."/>
            <person name="Abouelleil A."/>
            <person name="Alvarado L."/>
            <person name="Arachchi H.M."/>
            <person name="Berlin A."/>
            <person name="Brown A."/>
            <person name="Chapman S.B."/>
            <person name="Chen Z."/>
            <person name="Dunbar C."/>
            <person name="Freedman E."/>
            <person name="Gearin G."/>
            <person name="Gellesch M."/>
            <person name="Goldberg J."/>
            <person name="Griggs A."/>
            <person name="Gujja S."/>
            <person name="Heiman D."/>
            <person name="Howarth C."/>
            <person name="Larson L."/>
            <person name="Lui A."/>
            <person name="MacDonald P.J.P."/>
            <person name="Montmayeur A."/>
            <person name="Murphy C."/>
            <person name="Neiman D."/>
            <person name="Pearson M."/>
            <person name="Priest M."/>
            <person name="Roberts A."/>
            <person name="Saif S."/>
            <person name="Shea T."/>
            <person name="Shenoy N."/>
            <person name="Sisk P."/>
            <person name="Stolte C."/>
            <person name="Sykes S."/>
            <person name="Wortman J."/>
            <person name="Nusbaum C."/>
            <person name="Birren B."/>
        </authorList>
    </citation>
    <scope>NUCLEOTIDE SEQUENCE [LARGE SCALE GENOMIC DNA]</scope>
    <source>
        <strain evidence="2 3">ATCC 51276</strain>
    </source>
</reference>
<dbReference type="Proteomes" id="UP000003011">
    <property type="component" value="Unassembled WGS sequence"/>
</dbReference>